<feature type="region of interest" description="Disordered" evidence="1">
    <location>
        <begin position="196"/>
        <end position="221"/>
    </location>
</feature>
<name>A0AAN6Y4R5_9PEZI</name>
<comment type="caution">
    <text evidence="2">The sequence shown here is derived from an EMBL/GenBank/DDBJ whole genome shotgun (WGS) entry which is preliminary data.</text>
</comment>
<reference evidence="2" key="1">
    <citation type="journal article" date="2023" name="Mol. Phylogenet. Evol.">
        <title>Genome-scale phylogeny and comparative genomics of the fungal order Sordariales.</title>
        <authorList>
            <person name="Hensen N."/>
            <person name="Bonometti L."/>
            <person name="Westerberg I."/>
            <person name="Brannstrom I.O."/>
            <person name="Guillou S."/>
            <person name="Cros-Aarteil S."/>
            <person name="Calhoun S."/>
            <person name="Haridas S."/>
            <person name="Kuo A."/>
            <person name="Mondo S."/>
            <person name="Pangilinan J."/>
            <person name="Riley R."/>
            <person name="LaButti K."/>
            <person name="Andreopoulos B."/>
            <person name="Lipzen A."/>
            <person name="Chen C."/>
            <person name="Yan M."/>
            <person name="Daum C."/>
            <person name="Ng V."/>
            <person name="Clum A."/>
            <person name="Steindorff A."/>
            <person name="Ohm R.A."/>
            <person name="Martin F."/>
            <person name="Silar P."/>
            <person name="Natvig D.O."/>
            <person name="Lalanne C."/>
            <person name="Gautier V."/>
            <person name="Ament-Velasquez S.L."/>
            <person name="Kruys A."/>
            <person name="Hutchinson M.I."/>
            <person name="Powell A.J."/>
            <person name="Barry K."/>
            <person name="Miller A.N."/>
            <person name="Grigoriev I.V."/>
            <person name="Debuchy R."/>
            <person name="Gladieux P."/>
            <person name="Hiltunen Thoren M."/>
            <person name="Johannesson H."/>
        </authorList>
    </citation>
    <scope>NUCLEOTIDE SEQUENCE</scope>
    <source>
        <strain evidence="2">PSN293</strain>
    </source>
</reference>
<proteinExistence type="predicted"/>
<dbReference type="AlphaFoldDB" id="A0AAN6Y4R5"/>
<evidence type="ECO:0000313" key="3">
    <source>
        <dbReference type="Proteomes" id="UP001301769"/>
    </source>
</evidence>
<accession>A0AAN6Y4R5</accession>
<feature type="region of interest" description="Disordered" evidence="1">
    <location>
        <begin position="278"/>
        <end position="297"/>
    </location>
</feature>
<protein>
    <submittedName>
        <fullName evidence="2">Uncharacterized protein</fullName>
    </submittedName>
</protein>
<gene>
    <name evidence="2" type="ORF">QBC37DRAFT_426139</name>
</gene>
<sequence>MTQQIPLPAVLVGSGDPISGPCYLAISGLPEFTKWQDLADFLRYNICPRLDVYVSLNGPNNTSGWIRVIGLDMFAQVDRVLRECTFKGHQITHHDPGYNYAHGFGAILIHEPFDKDKHLFLSSDILLSPVVRQSPTRDPVWVWPQALPPHAAVQYPLTPSSPSHPAFWDFTPWRYAQGMPCQMPPHPPASQYVQPQMQTQPGYKPSLPSTHPPTPPWFCQSPLAERNQYHQAWPQAQVHTQTQQAVLKLILSWNGPYHQLSPHPGAPSCTWGPMSPTTSPITRTDPRGSHTQNTYTRKKPCTSIRGALSWLKNDAWILECSPGMAIATFPTQQHTLRAFHELSTRLEYINVRFPHGGNEELAMLESSHMMRPCTVSPVSPHAPLIKFSAGTFHN</sequence>
<organism evidence="2 3">
    <name type="scientific">Rhypophila decipiens</name>
    <dbReference type="NCBI Taxonomy" id="261697"/>
    <lineage>
        <taxon>Eukaryota</taxon>
        <taxon>Fungi</taxon>
        <taxon>Dikarya</taxon>
        <taxon>Ascomycota</taxon>
        <taxon>Pezizomycotina</taxon>
        <taxon>Sordariomycetes</taxon>
        <taxon>Sordariomycetidae</taxon>
        <taxon>Sordariales</taxon>
        <taxon>Naviculisporaceae</taxon>
        <taxon>Rhypophila</taxon>
    </lineage>
</organism>
<reference evidence="2" key="2">
    <citation type="submission" date="2023-05" db="EMBL/GenBank/DDBJ databases">
        <authorList>
            <consortium name="Lawrence Berkeley National Laboratory"/>
            <person name="Steindorff A."/>
            <person name="Hensen N."/>
            <person name="Bonometti L."/>
            <person name="Westerberg I."/>
            <person name="Brannstrom I.O."/>
            <person name="Guillou S."/>
            <person name="Cros-Aarteil S."/>
            <person name="Calhoun S."/>
            <person name="Haridas S."/>
            <person name="Kuo A."/>
            <person name="Mondo S."/>
            <person name="Pangilinan J."/>
            <person name="Riley R."/>
            <person name="Labutti K."/>
            <person name="Andreopoulos B."/>
            <person name="Lipzen A."/>
            <person name="Chen C."/>
            <person name="Yanf M."/>
            <person name="Daum C."/>
            <person name="Ng V."/>
            <person name="Clum A."/>
            <person name="Ohm R."/>
            <person name="Martin F."/>
            <person name="Silar P."/>
            <person name="Natvig D."/>
            <person name="Lalanne C."/>
            <person name="Gautier V."/>
            <person name="Ament-Velasquez S.L."/>
            <person name="Kruys A."/>
            <person name="Hutchinson M.I."/>
            <person name="Powell A.J."/>
            <person name="Barry K."/>
            <person name="Miller A.N."/>
            <person name="Grigoriev I.V."/>
            <person name="Debuchy R."/>
            <person name="Gladieux P."/>
            <person name="Thoren M.H."/>
            <person name="Johannesson H."/>
        </authorList>
    </citation>
    <scope>NUCLEOTIDE SEQUENCE</scope>
    <source>
        <strain evidence="2">PSN293</strain>
    </source>
</reference>
<evidence type="ECO:0000313" key="2">
    <source>
        <dbReference type="EMBL" id="KAK4211815.1"/>
    </source>
</evidence>
<dbReference type="Proteomes" id="UP001301769">
    <property type="component" value="Unassembled WGS sequence"/>
</dbReference>
<keyword evidence="3" id="KW-1185">Reference proteome</keyword>
<dbReference type="EMBL" id="MU858140">
    <property type="protein sequence ID" value="KAK4211815.1"/>
    <property type="molecule type" value="Genomic_DNA"/>
</dbReference>
<evidence type="ECO:0000256" key="1">
    <source>
        <dbReference type="SAM" id="MobiDB-lite"/>
    </source>
</evidence>